<keyword evidence="1" id="KW-1133">Transmembrane helix</keyword>
<keyword evidence="1" id="KW-0812">Transmembrane</keyword>
<proteinExistence type="predicted"/>
<sequence>MKNVIQNHECQYAKTDPLSHLLCLSLTYLILLFLSAL</sequence>
<protein>
    <submittedName>
        <fullName evidence="2">Uncharacterized protein</fullName>
    </submittedName>
</protein>
<dbReference type="AlphaFoldDB" id="A0A0A9GUW4"/>
<reference evidence="2" key="2">
    <citation type="journal article" date="2015" name="Data Brief">
        <title>Shoot transcriptome of the giant reed, Arundo donax.</title>
        <authorList>
            <person name="Barrero R.A."/>
            <person name="Guerrero F.D."/>
            <person name="Moolhuijzen P."/>
            <person name="Goolsby J.A."/>
            <person name="Tidwell J."/>
            <person name="Bellgard S.E."/>
            <person name="Bellgard M.I."/>
        </authorList>
    </citation>
    <scope>NUCLEOTIDE SEQUENCE</scope>
    <source>
        <tissue evidence="2">Shoot tissue taken approximately 20 cm above the soil surface</tissue>
    </source>
</reference>
<keyword evidence="1" id="KW-0472">Membrane</keyword>
<accession>A0A0A9GUW4</accession>
<feature type="transmembrane region" description="Helical" evidence="1">
    <location>
        <begin position="18"/>
        <end position="36"/>
    </location>
</feature>
<name>A0A0A9GUW4_ARUDO</name>
<organism evidence="2">
    <name type="scientific">Arundo donax</name>
    <name type="common">Giant reed</name>
    <name type="synonym">Donax arundinaceus</name>
    <dbReference type="NCBI Taxonomy" id="35708"/>
    <lineage>
        <taxon>Eukaryota</taxon>
        <taxon>Viridiplantae</taxon>
        <taxon>Streptophyta</taxon>
        <taxon>Embryophyta</taxon>
        <taxon>Tracheophyta</taxon>
        <taxon>Spermatophyta</taxon>
        <taxon>Magnoliopsida</taxon>
        <taxon>Liliopsida</taxon>
        <taxon>Poales</taxon>
        <taxon>Poaceae</taxon>
        <taxon>PACMAD clade</taxon>
        <taxon>Arundinoideae</taxon>
        <taxon>Arundineae</taxon>
        <taxon>Arundo</taxon>
    </lineage>
</organism>
<reference evidence="2" key="1">
    <citation type="submission" date="2014-09" db="EMBL/GenBank/DDBJ databases">
        <authorList>
            <person name="Magalhaes I.L.F."/>
            <person name="Oliveira U."/>
            <person name="Santos F.R."/>
            <person name="Vidigal T.H.D.A."/>
            <person name="Brescovit A.D."/>
            <person name="Santos A.J."/>
        </authorList>
    </citation>
    <scope>NUCLEOTIDE SEQUENCE</scope>
    <source>
        <tissue evidence="2">Shoot tissue taken approximately 20 cm above the soil surface</tissue>
    </source>
</reference>
<evidence type="ECO:0000313" key="2">
    <source>
        <dbReference type="EMBL" id="JAE28800.1"/>
    </source>
</evidence>
<evidence type="ECO:0000256" key="1">
    <source>
        <dbReference type="SAM" id="Phobius"/>
    </source>
</evidence>
<dbReference type="EMBL" id="GBRH01169096">
    <property type="protein sequence ID" value="JAE28800.1"/>
    <property type="molecule type" value="Transcribed_RNA"/>
</dbReference>